<dbReference type="EMBL" id="OW240912">
    <property type="protein sequence ID" value="CAH2219657.1"/>
    <property type="molecule type" value="Genomic_DNA"/>
</dbReference>
<feature type="non-terminal residue" evidence="1">
    <location>
        <position position="1"/>
    </location>
</feature>
<dbReference type="Proteomes" id="UP001295444">
    <property type="component" value="Chromosome 01"/>
</dbReference>
<evidence type="ECO:0000313" key="2">
    <source>
        <dbReference type="Proteomes" id="UP001295444"/>
    </source>
</evidence>
<organism evidence="1 2">
    <name type="scientific">Pelobates cultripes</name>
    <name type="common">Western spadefoot toad</name>
    <dbReference type="NCBI Taxonomy" id="61616"/>
    <lineage>
        <taxon>Eukaryota</taxon>
        <taxon>Metazoa</taxon>
        <taxon>Chordata</taxon>
        <taxon>Craniata</taxon>
        <taxon>Vertebrata</taxon>
        <taxon>Euteleostomi</taxon>
        <taxon>Amphibia</taxon>
        <taxon>Batrachia</taxon>
        <taxon>Anura</taxon>
        <taxon>Pelobatoidea</taxon>
        <taxon>Pelobatidae</taxon>
        <taxon>Pelobates</taxon>
    </lineage>
</organism>
<sequence>ECLDRERLRGLKTGEVLGRVHSLADTRPLRPPDRLCDTKASHQWRNHLPSPTPEAPLTHPLGLRLLPNVLVDPVLNYPLELPEREL</sequence>
<reference evidence="1" key="1">
    <citation type="submission" date="2022-03" db="EMBL/GenBank/DDBJ databases">
        <authorList>
            <person name="Alioto T."/>
            <person name="Alioto T."/>
            <person name="Gomez Garrido J."/>
        </authorList>
    </citation>
    <scope>NUCLEOTIDE SEQUENCE</scope>
</reference>
<gene>
    <name evidence="1" type="ORF">PECUL_23A056015</name>
</gene>
<feature type="non-terminal residue" evidence="1">
    <location>
        <position position="86"/>
    </location>
</feature>
<evidence type="ECO:0000313" key="1">
    <source>
        <dbReference type="EMBL" id="CAH2219657.1"/>
    </source>
</evidence>
<proteinExistence type="predicted"/>
<protein>
    <submittedName>
        <fullName evidence="1">Uncharacterized protein</fullName>
    </submittedName>
</protein>
<name>A0AAD1QYU2_PELCU</name>
<dbReference type="AlphaFoldDB" id="A0AAD1QYU2"/>
<accession>A0AAD1QYU2</accession>
<keyword evidence="2" id="KW-1185">Reference proteome</keyword>